<evidence type="ECO:0000256" key="1">
    <source>
        <dbReference type="SAM" id="Phobius"/>
    </source>
</evidence>
<keyword evidence="1" id="KW-0812">Transmembrane</keyword>
<comment type="caution">
    <text evidence="2">The sequence shown here is derived from an EMBL/GenBank/DDBJ whole genome shotgun (WGS) entry which is preliminary data.</text>
</comment>
<keyword evidence="1" id="KW-1133">Transmembrane helix</keyword>
<name>A0ABU2B5U0_9CORY</name>
<evidence type="ECO:0000313" key="3">
    <source>
        <dbReference type="Proteomes" id="UP001183619"/>
    </source>
</evidence>
<dbReference type="Proteomes" id="UP001183619">
    <property type="component" value="Unassembled WGS sequence"/>
</dbReference>
<protein>
    <submittedName>
        <fullName evidence="2">Uncharacterized protein</fullName>
    </submittedName>
</protein>
<reference evidence="2 3" key="1">
    <citation type="submission" date="2023-07" db="EMBL/GenBank/DDBJ databases">
        <title>Sequencing the genomes of 1000 actinobacteria strains.</title>
        <authorList>
            <person name="Klenk H.-P."/>
        </authorList>
    </citation>
    <scope>NUCLEOTIDE SEQUENCE [LARGE SCALE GENOMIC DNA]</scope>
    <source>
        <strain evidence="2 3">DSM 44508</strain>
    </source>
</reference>
<keyword evidence="3" id="KW-1185">Reference proteome</keyword>
<keyword evidence="1" id="KW-0472">Membrane</keyword>
<gene>
    <name evidence="2" type="ORF">J2S37_000524</name>
</gene>
<proteinExistence type="predicted"/>
<accession>A0ABU2B5U0</accession>
<evidence type="ECO:0000313" key="2">
    <source>
        <dbReference type="EMBL" id="MDR7353986.1"/>
    </source>
</evidence>
<organism evidence="2 3">
    <name type="scientific">Corynebacterium felinum</name>
    <dbReference type="NCBI Taxonomy" id="131318"/>
    <lineage>
        <taxon>Bacteria</taxon>
        <taxon>Bacillati</taxon>
        <taxon>Actinomycetota</taxon>
        <taxon>Actinomycetes</taxon>
        <taxon>Mycobacteriales</taxon>
        <taxon>Corynebacteriaceae</taxon>
        <taxon>Corynebacterium</taxon>
    </lineage>
</organism>
<feature type="transmembrane region" description="Helical" evidence="1">
    <location>
        <begin position="36"/>
        <end position="60"/>
    </location>
</feature>
<dbReference type="EMBL" id="JAVDYF010000001">
    <property type="protein sequence ID" value="MDR7353986.1"/>
    <property type="molecule type" value="Genomic_DNA"/>
</dbReference>
<sequence length="76" mass="8286">MTVKHLDVGDKSFMFAFETTGHGGFWVLLKRPYSFLLAQIFHGVGLVVVGWGGVFVGLVGSPSPFDSWFLGQGVRP</sequence>